<evidence type="ECO:0000313" key="2">
    <source>
        <dbReference type="Proteomes" id="UP000886998"/>
    </source>
</evidence>
<evidence type="ECO:0000313" key="1">
    <source>
        <dbReference type="EMBL" id="GFY59762.1"/>
    </source>
</evidence>
<dbReference type="Proteomes" id="UP000886998">
    <property type="component" value="Unassembled WGS sequence"/>
</dbReference>
<proteinExistence type="predicted"/>
<sequence length="93" mass="10314">MSTFISLLRYSSSNALKEGYDFWFQSFSGASRLLRMAVHGPSQLYEGSVCQSVLVMSSSDVTILQSLPDFRLIYLFSVHCFSTLISAVALCSI</sequence>
<accession>A0A8X7CAZ2</accession>
<organism evidence="1 2">
    <name type="scientific">Trichonephila inaurata madagascariensis</name>
    <dbReference type="NCBI Taxonomy" id="2747483"/>
    <lineage>
        <taxon>Eukaryota</taxon>
        <taxon>Metazoa</taxon>
        <taxon>Ecdysozoa</taxon>
        <taxon>Arthropoda</taxon>
        <taxon>Chelicerata</taxon>
        <taxon>Arachnida</taxon>
        <taxon>Araneae</taxon>
        <taxon>Araneomorphae</taxon>
        <taxon>Entelegynae</taxon>
        <taxon>Araneoidea</taxon>
        <taxon>Nephilidae</taxon>
        <taxon>Trichonephila</taxon>
        <taxon>Trichonephila inaurata</taxon>
    </lineage>
</organism>
<dbReference type="AlphaFoldDB" id="A0A8X7CAZ2"/>
<reference evidence="1" key="1">
    <citation type="submission" date="2020-08" db="EMBL/GenBank/DDBJ databases">
        <title>Multicomponent nature underlies the extraordinary mechanical properties of spider dragline silk.</title>
        <authorList>
            <person name="Kono N."/>
            <person name="Nakamura H."/>
            <person name="Mori M."/>
            <person name="Yoshida Y."/>
            <person name="Ohtoshi R."/>
            <person name="Malay A.D."/>
            <person name="Moran D.A.P."/>
            <person name="Tomita M."/>
            <person name="Numata K."/>
            <person name="Arakawa K."/>
        </authorList>
    </citation>
    <scope>NUCLEOTIDE SEQUENCE</scope>
</reference>
<name>A0A8X7CAZ2_9ARAC</name>
<gene>
    <name evidence="1" type="ORF">TNIN_236911</name>
</gene>
<protein>
    <submittedName>
        <fullName evidence="1">Uncharacterized protein</fullName>
    </submittedName>
</protein>
<dbReference type="EMBL" id="BMAV01012793">
    <property type="protein sequence ID" value="GFY59762.1"/>
    <property type="molecule type" value="Genomic_DNA"/>
</dbReference>
<keyword evidence="2" id="KW-1185">Reference proteome</keyword>
<comment type="caution">
    <text evidence="1">The sequence shown here is derived from an EMBL/GenBank/DDBJ whole genome shotgun (WGS) entry which is preliminary data.</text>
</comment>